<protein>
    <submittedName>
        <fullName evidence="2">MADF domain-containing protein</fullName>
    </submittedName>
</protein>
<accession>A0A6G0VIK5</accession>
<evidence type="ECO:0000259" key="1">
    <source>
        <dbReference type="PROSITE" id="PS51029"/>
    </source>
</evidence>
<dbReference type="PANTHER" id="PTHR21505">
    <property type="entry name" value="MADF DOMAIN-CONTAINING PROTEIN-RELATED"/>
    <property type="match status" value="1"/>
</dbReference>
<dbReference type="EMBL" id="VUJU01017520">
    <property type="protein sequence ID" value="KAF0682484.1"/>
    <property type="molecule type" value="Genomic_DNA"/>
</dbReference>
<dbReference type="AlphaFoldDB" id="A0A6G0VIK5"/>
<dbReference type="SMART" id="SM00595">
    <property type="entry name" value="MADF"/>
    <property type="match status" value="1"/>
</dbReference>
<keyword evidence="3" id="KW-1185">Reference proteome</keyword>
<name>A0A6G0VIK5_APHCR</name>
<dbReference type="OrthoDB" id="6628055at2759"/>
<dbReference type="InterPro" id="IPR006578">
    <property type="entry name" value="MADF-dom"/>
</dbReference>
<dbReference type="Pfam" id="PF10545">
    <property type="entry name" value="MADF_DNA_bdg"/>
    <property type="match status" value="1"/>
</dbReference>
<dbReference type="PANTHER" id="PTHR21505:SF12">
    <property type="entry name" value="MADF DOMAIN-CONTAINING PROTEIN-RELATED"/>
    <property type="match status" value="1"/>
</dbReference>
<sequence>MADWTNEISIKFVELYQTEEILWNAKHRNHKDKAKMNDAWCRISEILNISIEDLKNKKNSIMATFRGHLRKKKASIKSGAGQNDIYRPIWFLYDQMESFLGKLNDCNVTLNTEEVNIITS</sequence>
<organism evidence="2 3">
    <name type="scientific">Aphis craccivora</name>
    <name type="common">Cowpea aphid</name>
    <dbReference type="NCBI Taxonomy" id="307492"/>
    <lineage>
        <taxon>Eukaryota</taxon>
        <taxon>Metazoa</taxon>
        <taxon>Ecdysozoa</taxon>
        <taxon>Arthropoda</taxon>
        <taxon>Hexapoda</taxon>
        <taxon>Insecta</taxon>
        <taxon>Pterygota</taxon>
        <taxon>Neoptera</taxon>
        <taxon>Paraneoptera</taxon>
        <taxon>Hemiptera</taxon>
        <taxon>Sternorrhyncha</taxon>
        <taxon>Aphidomorpha</taxon>
        <taxon>Aphidoidea</taxon>
        <taxon>Aphididae</taxon>
        <taxon>Aphidini</taxon>
        <taxon>Aphis</taxon>
        <taxon>Aphis</taxon>
    </lineage>
</organism>
<reference evidence="2 3" key="1">
    <citation type="submission" date="2019-08" db="EMBL/GenBank/DDBJ databases">
        <title>Whole genome of Aphis craccivora.</title>
        <authorList>
            <person name="Voronova N.V."/>
            <person name="Shulinski R.S."/>
            <person name="Bandarenka Y.V."/>
            <person name="Zhorov D.G."/>
            <person name="Warner D."/>
        </authorList>
    </citation>
    <scope>NUCLEOTIDE SEQUENCE [LARGE SCALE GENOMIC DNA]</scope>
    <source>
        <strain evidence="2">180601</strain>
        <tissue evidence="2">Whole Body</tissue>
    </source>
</reference>
<dbReference type="Proteomes" id="UP000478052">
    <property type="component" value="Unassembled WGS sequence"/>
</dbReference>
<feature type="domain" description="MADF" evidence="1">
    <location>
        <begin position="11"/>
        <end position="104"/>
    </location>
</feature>
<evidence type="ECO:0000313" key="2">
    <source>
        <dbReference type="EMBL" id="KAF0682484.1"/>
    </source>
</evidence>
<proteinExistence type="predicted"/>
<dbReference type="PROSITE" id="PS51029">
    <property type="entry name" value="MADF"/>
    <property type="match status" value="1"/>
</dbReference>
<gene>
    <name evidence="2" type="ORF">FWK35_00035985</name>
</gene>
<evidence type="ECO:0000313" key="3">
    <source>
        <dbReference type="Proteomes" id="UP000478052"/>
    </source>
</evidence>
<comment type="caution">
    <text evidence="2">The sequence shown here is derived from an EMBL/GenBank/DDBJ whole genome shotgun (WGS) entry which is preliminary data.</text>
</comment>